<dbReference type="OrthoDB" id="206201at2759"/>
<gene>
    <name evidence="11" type="primary">SUB8_3</name>
    <name evidence="11" type="ORF">DFQ27_007929</name>
</gene>
<keyword evidence="2 5" id="KW-0645">Protease</keyword>
<dbReference type="Pfam" id="PF00082">
    <property type="entry name" value="Peptidase_S8"/>
    <property type="match status" value="1"/>
</dbReference>
<dbReference type="EMBL" id="JAAAJB010000642">
    <property type="protein sequence ID" value="KAG0252656.1"/>
    <property type="molecule type" value="Genomic_DNA"/>
</dbReference>
<dbReference type="PANTHER" id="PTHR43806">
    <property type="entry name" value="PEPTIDASE S8"/>
    <property type="match status" value="1"/>
</dbReference>
<dbReference type="InterPro" id="IPR034193">
    <property type="entry name" value="PCSK9_ProteinaseK-like"/>
</dbReference>
<dbReference type="GO" id="GO:0006508">
    <property type="term" value="P:proteolysis"/>
    <property type="evidence" value="ECO:0007669"/>
    <property type="project" value="UniProtKB-KW"/>
</dbReference>
<evidence type="ECO:0000256" key="6">
    <source>
        <dbReference type="RuleBase" id="RU003355"/>
    </source>
</evidence>
<dbReference type="InterPro" id="IPR022398">
    <property type="entry name" value="Peptidase_S8_His-AS"/>
</dbReference>
<dbReference type="PROSITE" id="PS00138">
    <property type="entry name" value="SUBTILASE_SER"/>
    <property type="match status" value="1"/>
</dbReference>
<feature type="region of interest" description="Disordered" evidence="7">
    <location>
        <begin position="83"/>
        <end position="120"/>
    </location>
</feature>
<protein>
    <submittedName>
        <fullName evidence="11">Serine protease</fullName>
    </submittedName>
</protein>
<evidence type="ECO:0000256" key="9">
    <source>
        <dbReference type="SAM" id="SignalP"/>
    </source>
</evidence>
<dbReference type="GO" id="GO:0005615">
    <property type="term" value="C:extracellular space"/>
    <property type="evidence" value="ECO:0007669"/>
    <property type="project" value="TreeGrafter"/>
</dbReference>
<dbReference type="PROSITE" id="PS00137">
    <property type="entry name" value="SUBTILASE_HIS"/>
    <property type="match status" value="1"/>
</dbReference>
<feature type="region of interest" description="Disordered" evidence="7">
    <location>
        <begin position="578"/>
        <end position="606"/>
    </location>
</feature>
<evidence type="ECO:0000256" key="4">
    <source>
        <dbReference type="ARBA" id="ARBA00022825"/>
    </source>
</evidence>
<sequence length="655" mass="70299">MKVAYLLSVVLVAPLAHAGDYLVKFREGQVAAADFSHISRIQQFNSDYQAKGHQRNQFDYSSRELALTVLSVKQAAALSSKGKSHAQVGPSAAGADVTVKASGSSSTTTSSNEDDKETTEIRSKGRWFTFDDHQLHVWHGDFSEDEVAFLASDPGVEIIEKDVEIGFADLSKAHSQADVGRLEQIFNHLSPDIHEFVELERRKAPVVGISIDDDSNEKNKEVRIPGYDQDASRKKSSKKKLPPKKVAVKRPSDFSMLQPNSINVKDTPGPDGAYMIQKNAPSWGLPRVSQRRLPLNTDYMYPNQAGEGVDVYVIDTGINIHHVDFQGRARWGTNTVPGSPNTDDNGHGTFVAGVIGSNTFGVAKKVNLIAVKGLNREGTSTLSQILSALDWTIKTATRSSNRKNIVNLSLGAGYSRVLNSAVDTLVQSGLFITAAAGNGDARNVGQDACNYSPASAQSAFTVGSTNINDQMSSFSNYGRCVNMYAPGERVRSTWIGPTNREIYVDSGTSFSAPNVAGIAALVMSAEPGDRSNGAWSPKTLGNRIIQLGTRNVVKGFKGPTNTNLLAFNGVGIIGVNNSKAHNNDKSPTDGSDSTGDVHSPASTPLPVDEVYNPRFVSGLPIQGSATNHVSTVSALQTFTVISTVAAAFVSFFWSM</sequence>
<keyword evidence="3 5" id="KW-0378">Hydrolase</keyword>
<dbReference type="SUPFAM" id="SSF52743">
    <property type="entry name" value="Subtilisin-like"/>
    <property type="match status" value="1"/>
</dbReference>
<keyword evidence="12" id="KW-1185">Reference proteome</keyword>
<feature type="domain" description="Peptidase S8/S53" evidence="10">
    <location>
        <begin position="306"/>
        <end position="545"/>
    </location>
</feature>
<feature type="active site" description="Charge relay system" evidence="5">
    <location>
        <position position="347"/>
    </location>
</feature>
<name>A0A9P6PV34_9FUNG</name>
<proteinExistence type="inferred from homology"/>
<comment type="caution">
    <text evidence="11">The sequence shown here is derived from an EMBL/GenBank/DDBJ whole genome shotgun (WGS) entry which is preliminary data.</text>
</comment>
<dbReference type="AlphaFoldDB" id="A0A9P6PV34"/>
<accession>A0A9P6PV34</accession>
<dbReference type="PROSITE" id="PS51892">
    <property type="entry name" value="SUBTILASE"/>
    <property type="match status" value="1"/>
</dbReference>
<evidence type="ECO:0000313" key="11">
    <source>
        <dbReference type="EMBL" id="KAG0252656.1"/>
    </source>
</evidence>
<dbReference type="InterPro" id="IPR000209">
    <property type="entry name" value="Peptidase_S8/S53_dom"/>
</dbReference>
<evidence type="ECO:0000256" key="2">
    <source>
        <dbReference type="ARBA" id="ARBA00022670"/>
    </source>
</evidence>
<keyword evidence="8" id="KW-0472">Membrane</keyword>
<evidence type="ECO:0000256" key="3">
    <source>
        <dbReference type="ARBA" id="ARBA00022801"/>
    </source>
</evidence>
<evidence type="ECO:0000313" key="12">
    <source>
        <dbReference type="Proteomes" id="UP000807716"/>
    </source>
</evidence>
<dbReference type="PANTHER" id="PTHR43806:SF11">
    <property type="entry name" value="CEREVISIN-RELATED"/>
    <property type="match status" value="1"/>
</dbReference>
<dbReference type="CDD" id="cd04077">
    <property type="entry name" value="Peptidases_S8_PCSK9_ProteinaseK_like"/>
    <property type="match status" value="1"/>
</dbReference>
<dbReference type="InterPro" id="IPR015500">
    <property type="entry name" value="Peptidase_S8_subtilisin-rel"/>
</dbReference>
<keyword evidence="8" id="KW-0812">Transmembrane</keyword>
<dbReference type="PRINTS" id="PR00723">
    <property type="entry name" value="SUBTILISIN"/>
</dbReference>
<feature type="transmembrane region" description="Helical" evidence="8">
    <location>
        <begin position="634"/>
        <end position="653"/>
    </location>
</feature>
<evidence type="ECO:0000259" key="10">
    <source>
        <dbReference type="Pfam" id="PF00082"/>
    </source>
</evidence>
<dbReference type="GO" id="GO:0004252">
    <property type="term" value="F:serine-type endopeptidase activity"/>
    <property type="evidence" value="ECO:0007669"/>
    <property type="project" value="UniProtKB-UniRule"/>
</dbReference>
<feature type="compositionally biased region" description="Low complexity" evidence="7">
    <location>
        <begin position="102"/>
        <end position="111"/>
    </location>
</feature>
<dbReference type="PROSITE" id="PS00136">
    <property type="entry name" value="SUBTILASE_ASP"/>
    <property type="match status" value="1"/>
</dbReference>
<dbReference type="Proteomes" id="UP000807716">
    <property type="component" value="Unassembled WGS sequence"/>
</dbReference>
<comment type="similarity">
    <text evidence="1 5 6">Belongs to the peptidase S8 family.</text>
</comment>
<dbReference type="InterPro" id="IPR036852">
    <property type="entry name" value="Peptidase_S8/S53_dom_sf"/>
</dbReference>
<feature type="chain" id="PRO_5040223135" evidence="9">
    <location>
        <begin position="19"/>
        <end position="655"/>
    </location>
</feature>
<organism evidence="11 12">
    <name type="scientific">Actinomortierella ambigua</name>
    <dbReference type="NCBI Taxonomy" id="1343610"/>
    <lineage>
        <taxon>Eukaryota</taxon>
        <taxon>Fungi</taxon>
        <taxon>Fungi incertae sedis</taxon>
        <taxon>Mucoromycota</taxon>
        <taxon>Mortierellomycotina</taxon>
        <taxon>Mortierellomycetes</taxon>
        <taxon>Mortierellales</taxon>
        <taxon>Mortierellaceae</taxon>
        <taxon>Actinomortierella</taxon>
    </lineage>
</organism>
<dbReference type="InterPro" id="IPR023828">
    <property type="entry name" value="Peptidase_S8_Ser-AS"/>
</dbReference>
<feature type="signal peptide" evidence="9">
    <location>
        <begin position="1"/>
        <end position="18"/>
    </location>
</feature>
<feature type="region of interest" description="Disordered" evidence="7">
    <location>
        <begin position="211"/>
        <end position="249"/>
    </location>
</feature>
<keyword evidence="9" id="KW-0732">Signal</keyword>
<evidence type="ECO:0000256" key="5">
    <source>
        <dbReference type="PROSITE-ProRule" id="PRU01240"/>
    </source>
</evidence>
<feature type="active site" description="Charge relay system" evidence="5">
    <location>
        <position position="509"/>
    </location>
</feature>
<reference evidence="11" key="1">
    <citation type="journal article" date="2020" name="Fungal Divers.">
        <title>Resolving the Mortierellaceae phylogeny through synthesis of multi-gene phylogenetics and phylogenomics.</title>
        <authorList>
            <person name="Vandepol N."/>
            <person name="Liber J."/>
            <person name="Desiro A."/>
            <person name="Na H."/>
            <person name="Kennedy M."/>
            <person name="Barry K."/>
            <person name="Grigoriev I.V."/>
            <person name="Miller A.N."/>
            <person name="O'Donnell K."/>
            <person name="Stajich J.E."/>
            <person name="Bonito G."/>
        </authorList>
    </citation>
    <scope>NUCLEOTIDE SEQUENCE</scope>
    <source>
        <strain evidence="11">BC1065</strain>
    </source>
</reference>
<evidence type="ECO:0000256" key="1">
    <source>
        <dbReference type="ARBA" id="ARBA00011073"/>
    </source>
</evidence>
<dbReference type="Gene3D" id="3.40.50.200">
    <property type="entry name" value="Peptidase S8/S53 domain"/>
    <property type="match status" value="1"/>
</dbReference>
<feature type="active site" description="Charge relay system" evidence="5">
    <location>
        <position position="315"/>
    </location>
</feature>
<feature type="compositionally biased region" description="Basic residues" evidence="7">
    <location>
        <begin position="234"/>
        <end position="248"/>
    </location>
</feature>
<feature type="compositionally biased region" description="Polar residues" evidence="7">
    <location>
        <begin position="588"/>
        <end position="602"/>
    </location>
</feature>
<evidence type="ECO:0000256" key="7">
    <source>
        <dbReference type="SAM" id="MobiDB-lite"/>
    </source>
</evidence>
<dbReference type="FunFam" id="3.40.50.200:FF:000007">
    <property type="entry name" value="Subtilisin-like serine protease"/>
    <property type="match status" value="1"/>
</dbReference>
<dbReference type="InterPro" id="IPR023827">
    <property type="entry name" value="Peptidase_S8_Asp-AS"/>
</dbReference>
<keyword evidence="8" id="KW-1133">Transmembrane helix</keyword>
<keyword evidence="4 5" id="KW-0720">Serine protease</keyword>
<dbReference type="InterPro" id="IPR050131">
    <property type="entry name" value="Peptidase_S8_subtilisin-like"/>
</dbReference>
<evidence type="ECO:0000256" key="8">
    <source>
        <dbReference type="SAM" id="Phobius"/>
    </source>
</evidence>